<keyword evidence="4" id="KW-0539">Nucleus</keyword>
<keyword evidence="9" id="KW-1185">Reference proteome</keyword>
<dbReference type="InterPro" id="IPR011598">
    <property type="entry name" value="bHLH_dom"/>
</dbReference>
<dbReference type="InterPro" id="IPR052610">
    <property type="entry name" value="bHLH_transcription_regulator"/>
</dbReference>
<dbReference type="PANTHER" id="PTHR45959">
    <property type="entry name" value="BHLH TRANSCRIPTION FACTOR"/>
    <property type="match status" value="1"/>
</dbReference>
<feature type="region of interest" description="Disordered" evidence="6">
    <location>
        <begin position="102"/>
        <end position="155"/>
    </location>
</feature>
<dbReference type="CDD" id="cd11452">
    <property type="entry name" value="bHLH_AtNAI1_like"/>
    <property type="match status" value="1"/>
</dbReference>
<dbReference type="PROSITE" id="PS50888">
    <property type="entry name" value="BHLH"/>
    <property type="match status" value="1"/>
</dbReference>
<feature type="compositionally biased region" description="Low complexity" evidence="6">
    <location>
        <begin position="229"/>
        <end position="244"/>
    </location>
</feature>
<dbReference type="EMBL" id="KI392557">
    <property type="protein sequence ID" value="ERN14196.1"/>
    <property type="molecule type" value="Genomic_DNA"/>
</dbReference>
<dbReference type="InterPro" id="IPR054502">
    <property type="entry name" value="bHLH-TF_ACT-like_plant"/>
</dbReference>
<evidence type="ECO:0000313" key="8">
    <source>
        <dbReference type="EMBL" id="ERN14196.1"/>
    </source>
</evidence>
<evidence type="ECO:0000256" key="3">
    <source>
        <dbReference type="ARBA" id="ARBA00023163"/>
    </source>
</evidence>
<dbReference type="SUPFAM" id="SSF47459">
    <property type="entry name" value="HLH, helix-loop-helix DNA-binding domain"/>
    <property type="match status" value="1"/>
</dbReference>
<evidence type="ECO:0000256" key="2">
    <source>
        <dbReference type="ARBA" id="ARBA00023015"/>
    </source>
</evidence>
<dbReference type="InterPro" id="IPR036638">
    <property type="entry name" value="HLH_DNA-bd_sf"/>
</dbReference>
<dbReference type="Gene3D" id="4.10.280.10">
    <property type="entry name" value="Helix-loop-helix DNA-binding domain"/>
    <property type="match status" value="1"/>
</dbReference>
<evidence type="ECO:0000256" key="6">
    <source>
        <dbReference type="SAM" id="MobiDB-lite"/>
    </source>
</evidence>
<protein>
    <recommendedName>
        <fullName evidence="7">BHLH domain-containing protein</fullName>
    </recommendedName>
</protein>
<dbReference type="GO" id="GO:0005634">
    <property type="term" value="C:nucleus"/>
    <property type="evidence" value="ECO:0007669"/>
    <property type="project" value="UniProtKB-SubCell"/>
</dbReference>
<dbReference type="STRING" id="13333.U5CM45"/>
<feature type="non-terminal residue" evidence="8">
    <location>
        <position position="1"/>
    </location>
</feature>
<feature type="region of interest" description="Disordered" evidence="6">
    <location>
        <begin position="228"/>
        <end position="255"/>
    </location>
</feature>
<evidence type="ECO:0000256" key="4">
    <source>
        <dbReference type="ARBA" id="ARBA00023242"/>
    </source>
</evidence>
<dbReference type="Pfam" id="PF22754">
    <property type="entry name" value="bHLH-TF_ACT-like_plant"/>
    <property type="match status" value="1"/>
</dbReference>
<keyword evidence="3" id="KW-0804">Transcription</keyword>
<evidence type="ECO:0000259" key="7">
    <source>
        <dbReference type="PROSITE" id="PS50888"/>
    </source>
</evidence>
<gene>
    <name evidence="8" type="ORF">AMTR_s00033p00078670</name>
</gene>
<dbReference type="eggNOG" id="ENOG502QWBY">
    <property type="taxonomic scope" value="Eukaryota"/>
</dbReference>
<feature type="domain" description="BHLH" evidence="7">
    <location>
        <begin position="150"/>
        <end position="199"/>
    </location>
</feature>
<dbReference type="Pfam" id="PF00010">
    <property type="entry name" value="HLH"/>
    <property type="match status" value="1"/>
</dbReference>
<dbReference type="HOGENOM" id="CLU_046481_0_1_1"/>
<evidence type="ECO:0000256" key="5">
    <source>
        <dbReference type="SAM" id="Coils"/>
    </source>
</evidence>
<organism evidence="8 9">
    <name type="scientific">Amborella trichopoda</name>
    <dbReference type="NCBI Taxonomy" id="13333"/>
    <lineage>
        <taxon>Eukaryota</taxon>
        <taxon>Viridiplantae</taxon>
        <taxon>Streptophyta</taxon>
        <taxon>Embryophyta</taxon>
        <taxon>Tracheophyta</taxon>
        <taxon>Spermatophyta</taxon>
        <taxon>Magnoliopsida</taxon>
        <taxon>Amborellales</taxon>
        <taxon>Amborellaceae</taxon>
        <taxon>Amborella</taxon>
    </lineage>
</organism>
<reference evidence="9" key="1">
    <citation type="journal article" date="2013" name="Science">
        <title>The Amborella genome and the evolution of flowering plants.</title>
        <authorList>
            <consortium name="Amborella Genome Project"/>
        </authorList>
    </citation>
    <scope>NUCLEOTIDE SEQUENCE [LARGE SCALE GENOMIC DNA]</scope>
</reference>
<feature type="compositionally biased region" description="Polar residues" evidence="6">
    <location>
        <begin position="120"/>
        <end position="151"/>
    </location>
</feature>
<evidence type="ECO:0000313" key="9">
    <source>
        <dbReference type="Proteomes" id="UP000017836"/>
    </source>
</evidence>
<dbReference type="Proteomes" id="UP000017836">
    <property type="component" value="Unassembled WGS sequence"/>
</dbReference>
<proteinExistence type="predicted"/>
<dbReference type="AlphaFoldDB" id="U5CM45"/>
<dbReference type="SMART" id="SM00353">
    <property type="entry name" value="HLH"/>
    <property type="match status" value="1"/>
</dbReference>
<comment type="subcellular location">
    <subcellularLocation>
        <location evidence="1">Nucleus</location>
    </subcellularLocation>
</comment>
<dbReference type="GO" id="GO:0046983">
    <property type="term" value="F:protein dimerization activity"/>
    <property type="evidence" value="ECO:0007669"/>
    <property type="project" value="InterPro"/>
</dbReference>
<keyword evidence="2" id="KW-0805">Transcription regulation</keyword>
<feature type="coiled-coil region" evidence="5">
    <location>
        <begin position="189"/>
        <end position="216"/>
    </location>
</feature>
<sequence length="339" mass="37781">SRRRERKSLISMEISTAKWFSSHAMEDASIVQDYETSCLDDLTMEHIGAALSQDLHHSDPYSYINNNNTPFFHDQRPTKRCNFGSNSFLSFYSQDPQINSNHNSSFITLKPKNEIKDSNSPKTPSFNGETMSSTLNGNRVSQNPTAKSSSHTQDHIIAERKRREKLSQRFIALSAIVPGLKKMDKASVLGDAIKYVTQLQERVKNLEEETAKKTVESAVLVNKSHVYLDDSSSSSSSTSSSSSLSEDDNSGNGVSLPEIEARVADKSVLIRIHCEKRKGILAKAIAEVEKFHLYVLNASFMSFASCALDLTLVAQMEEEYSMTAKDLVKALRLALNEPM</sequence>
<dbReference type="PANTHER" id="PTHR45959:SF2">
    <property type="entry name" value="BHLH TRANSCRIPTION FACTOR"/>
    <property type="match status" value="1"/>
</dbReference>
<evidence type="ECO:0000256" key="1">
    <source>
        <dbReference type="ARBA" id="ARBA00004123"/>
    </source>
</evidence>
<keyword evidence="5" id="KW-0175">Coiled coil</keyword>
<name>U5CM45_AMBTC</name>
<accession>U5CM45</accession>